<dbReference type="PANTHER" id="PTHR45947:SF13">
    <property type="entry name" value="TRANSFERASE"/>
    <property type="match status" value="1"/>
</dbReference>
<dbReference type="EMBL" id="WTYI01000001">
    <property type="protein sequence ID" value="MXO95856.1"/>
    <property type="molecule type" value="Genomic_DNA"/>
</dbReference>
<protein>
    <submittedName>
        <fullName evidence="3">Glycosyltransferase</fullName>
    </submittedName>
</protein>
<proteinExistence type="predicted"/>
<name>A0A6I4TJ81_9SPHN</name>
<dbReference type="OrthoDB" id="9790710at2"/>
<dbReference type="InterPro" id="IPR050194">
    <property type="entry name" value="Glycosyltransferase_grp1"/>
</dbReference>
<dbReference type="Gene3D" id="3.40.50.2000">
    <property type="entry name" value="Glycogen Phosphorylase B"/>
    <property type="match status" value="2"/>
</dbReference>
<dbReference type="GO" id="GO:0016757">
    <property type="term" value="F:glycosyltransferase activity"/>
    <property type="evidence" value="ECO:0007669"/>
    <property type="project" value="InterPro"/>
</dbReference>
<dbReference type="InterPro" id="IPR001296">
    <property type="entry name" value="Glyco_trans_1"/>
</dbReference>
<dbReference type="Pfam" id="PF13439">
    <property type="entry name" value="Glyco_transf_4"/>
    <property type="match status" value="1"/>
</dbReference>
<dbReference type="Proteomes" id="UP000432727">
    <property type="component" value="Unassembled WGS sequence"/>
</dbReference>
<dbReference type="RefSeq" id="WP_160595074.1">
    <property type="nucleotide sequence ID" value="NZ_WTYI01000001.1"/>
</dbReference>
<dbReference type="InterPro" id="IPR028098">
    <property type="entry name" value="Glyco_trans_4-like_N"/>
</dbReference>
<sequence>MRILVVHNYYGSASPSGENQVVETEVQLLRDYGHEVAVFDRHSDSIRSRGLIGSMAGALSVPWNPFSAREMRDFVASWKPDILHAHNTFPLISPSIFPAAAGGPARVMTLHNYRLLCAAGIPMRDNHPCTLCIKRRTVAPAMRYGCYRESKIATLPLAAGIALHRLRNTWQNDIEAFVALTEFQRDLLSLGGIPATKIEVKPNFYPGNPEVQPWKIRGPHCVFVGRLSEYKGIVKLIRAWRRWGKDAPFLHVIGDGPLREKLLQEAREANVIFDGQLTPSETERKIANARLLILPSECFEGFPMVIREAFAFGTPVAVSDLGPLPSIVDGGRAGFLLDPFDEAAVTRGLRKIWSDQAKLRHVGEMGHLEFRRRYTAEANLDILHGIYSRALERRKVA</sequence>
<evidence type="ECO:0000313" key="3">
    <source>
        <dbReference type="EMBL" id="MXO95856.1"/>
    </source>
</evidence>
<evidence type="ECO:0000259" key="1">
    <source>
        <dbReference type="Pfam" id="PF00534"/>
    </source>
</evidence>
<dbReference type="CDD" id="cd03801">
    <property type="entry name" value="GT4_PimA-like"/>
    <property type="match status" value="1"/>
</dbReference>
<comment type="caution">
    <text evidence="3">The sequence shown here is derived from an EMBL/GenBank/DDBJ whole genome shotgun (WGS) entry which is preliminary data.</text>
</comment>
<gene>
    <name evidence="3" type="ORF">GRI34_05400</name>
</gene>
<accession>A0A6I4TJ81</accession>
<organism evidence="3 4">
    <name type="scientific">Qipengyuania aquimaris</name>
    <dbReference type="NCBI Taxonomy" id="255984"/>
    <lineage>
        <taxon>Bacteria</taxon>
        <taxon>Pseudomonadati</taxon>
        <taxon>Pseudomonadota</taxon>
        <taxon>Alphaproteobacteria</taxon>
        <taxon>Sphingomonadales</taxon>
        <taxon>Erythrobacteraceae</taxon>
        <taxon>Qipengyuania</taxon>
    </lineage>
</organism>
<feature type="domain" description="Glycosyl transferase family 1" evidence="1">
    <location>
        <begin position="220"/>
        <end position="364"/>
    </location>
</feature>
<dbReference type="SUPFAM" id="SSF53756">
    <property type="entry name" value="UDP-Glycosyltransferase/glycogen phosphorylase"/>
    <property type="match status" value="1"/>
</dbReference>
<keyword evidence="3" id="KW-0808">Transferase</keyword>
<reference evidence="3 4" key="1">
    <citation type="submission" date="2019-12" db="EMBL/GenBank/DDBJ databases">
        <title>Genomic-based taxomic classification of the family Erythrobacteraceae.</title>
        <authorList>
            <person name="Xu L."/>
        </authorList>
    </citation>
    <scope>NUCLEOTIDE SEQUENCE [LARGE SCALE GENOMIC DNA]</scope>
    <source>
        <strain evidence="3 4">JCM 12189</strain>
    </source>
</reference>
<keyword evidence="4" id="KW-1185">Reference proteome</keyword>
<dbReference type="Pfam" id="PF00534">
    <property type="entry name" value="Glycos_transf_1"/>
    <property type="match status" value="1"/>
</dbReference>
<dbReference type="AlphaFoldDB" id="A0A6I4TJ81"/>
<dbReference type="PANTHER" id="PTHR45947">
    <property type="entry name" value="SULFOQUINOVOSYL TRANSFERASE SQD2"/>
    <property type="match status" value="1"/>
</dbReference>
<feature type="domain" description="Glycosyltransferase subfamily 4-like N-terminal" evidence="2">
    <location>
        <begin position="17"/>
        <end position="204"/>
    </location>
</feature>
<evidence type="ECO:0000313" key="4">
    <source>
        <dbReference type="Proteomes" id="UP000432727"/>
    </source>
</evidence>
<evidence type="ECO:0000259" key="2">
    <source>
        <dbReference type="Pfam" id="PF13439"/>
    </source>
</evidence>